<feature type="domain" description="UEV" evidence="1">
    <location>
        <begin position="343"/>
        <end position="413"/>
    </location>
</feature>
<dbReference type="Gene3D" id="3.10.110.10">
    <property type="entry name" value="Ubiquitin Conjugating Enzyme"/>
    <property type="match status" value="1"/>
</dbReference>
<dbReference type="Proteomes" id="UP000010422">
    <property type="component" value="Unassembled WGS sequence"/>
</dbReference>
<dbReference type="GO" id="GO:0005737">
    <property type="term" value="C:cytoplasm"/>
    <property type="evidence" value="ECO:0007669"/>
    <property type="project" value="TreeGrafter"/>
</dbReference>
<dbReference type="Gene3D" id="1.25.10.10">
    <property type="entry name" value="Leucine-rich Repeat Variant"/>
    <property type="match status" value="1"/>
</dbReference>
<evidence type="ECO:0000259" key="1">
    <source>
        <dbReference type="Pfam" id="PF05743"/>
    </source>
</evidence>
<name>L0P9M5_PNEJI</name>
<dbReference type="InterPro" id="IPR058537">
    <property type="entry name" value="TPR_TNPO3_IPO13_4th"/>
</dbReference>
<dbReference type="Pfam" id="PF05743">
    <property type="entry name" value="UEV"/>
    <property type="match status" value="1"/>
</dbReference>
<organism evidence="3">
    <name type="scientific">Pneumocystis jirovecii</name>
    <name type="common">Human pneumocystis pneumonia agent</name>
    <dbReference type="NCBI Taxonomy" id="42068"/>
    <lineage>
        <taxon>Eukaryota</taxon>
        <taxon>Fungi</taxon>
        <taxon>Dikarya</taxon>
        <taxon>Ascomycota</taxon>
        <taxon>Taphrinomycotina</taxon>
        <taxon>Pneumocystomycetes</taxon>
        <taxon>Pneumocystaceae</taxon>
        <taxon>Pneumocystis</taxon>
    </lineage>
</organism>
<dbReference type="Pfam" id="PF24139">
    <property type="entry name" value="TPR_TNPO3_IPO13_4th"/>
    <property type="match status" value="1"/>
</dbReference>
<dbReference type="VEuPathDB" id="FungiDB:PNEJI1_003512"/>
<sequence length="420" mass="48794">VPLEQQHPCITLFQELWPVISHLLDVYGSLLVISESICKFLKALFNSYREHMLVFLPLLAEKLVLCFEKTEYGCFLWVSGACIRIFSNAETCSENTRASIWQFTERQCLAMFSILNRTNPKEIPDVVDDFFRLLIDALFGHSVCLITSSLLDLIVQASLVSLSLELPDPLISVLHFLRDLLSYSVSSALTFSETSLQLQTIVRNMMQKYNQQLITSIFYGLVYSFPRDCVPDASGVLLSLIETYSEDSIKNIGVTLDLFPSETISSQERTRLLTDLTNAAMQTDWKKIRRLLQDWVAFYRRRVVTPRNKTFRLKNFDEVGFNFDDRHYYKMKDKNYAFPERAYNDVKDMIDSYPSMDFWIENYEFEKQKQQVLAIKIIFSIIFHDNSYDIPVVLWIPLLYPQKAPAVLIVSEKVKAEETE</sequence>
<dbReference type="PANTHER" id="PTHR12363">
    <property type="entry name" value="TRANSPORTIN 3 AND IMPORTIN 13"/>
    <property type="match status" value="1"/>
</dbReference>
<dbReference type="InterPro" id="IPR016135">
    <property type="entry name" value="UBQ-conjugating_enzyme/RWD"/>
</dbReference>
<evidence type="ECO:0000313" key="2">
    <source>
        <dbReference type="EMBL" id="CCJ28892.1"/>
    </source>
</evidence>
<dbReference type="InterPro" id="IPR011989">
    <property type="entry name" value="ARM-like"/>
</dbReference>
<dbReference type="InterPro" id="IPR051345">
    <property type="entry name" value="Importin_beta-like_NTR"/>
</dbReference>
<comment type="caution">
    <text evidence="2">The sequence shown here is derived from an EMBL/GenBank/DDBJ whole genome shotgun (WGS) entry which is preliminary data.</text>
</comment>
<dbReference type="GO" id="GO:0006606">
    <property type="term" value="P:protein import into nucleus"/>
    <property type="evidence" value="ECO:0007669"/>
    <property type="project" value="TreeGrafter"/>
</dbReference>
<dbReference type="PANTHER" id="PTHR12363:SF53">
    <property type="entry name" value="MRNA TRANSPORT REGULATOR MTR10"/>
    <property type="match status" value="1"/>
</dbReference>
<dbReference type="InParanoid" id="L0P9M5"/>
<gene>
    <name evidence="2" type="ORF">PNEJI1_003512</name>
</gene>
<reference evidence="2 3" key="1">
    <citation type="journal article" date="2012" name="MBio">
        <title>De novo assembly of the Pneumocystis jirovecii genome from a single bronchoalveolar lavage fluid specimen from a patient.</title>
        <authorList>
            <person name="Cisse O.H."/>
            <person name="Pagni M."/>
            <person name="Hauser P.M."/>
        </authorList>
    </citation>
    <scope>NUCLEOTIDE SEQUENCE [LARGE SCALE GENOMIC DNA]</scope>
    <source>
        <strain evidence="2 3">SE8</strain>
    </source>
</reference>
<accession>L0P9M5</accession>
<dbReference type="AlphaFoldDB" id="L0P9M5"/>
<proteinExistence type="predicted"/>
<feature type="non-terminal residue" evidence="2">
    <location>
        <position position="420"/>
    </location>
</feature>
<protein>
    <recommendedName>
        <fullName evidence="1">UEV domain-containing protein</fullName>
    </recommendedName>
</protein>
<feature type="non-terminal residue" evidence="2">
    <location>
        <position position="1"/>
    </location>
</feature>
<dbReference type="InterPro" id="IPR008883">
    <property type="entry name" value="UEV_N"/>
</dbReference>
<evidence type="ECO:0000313" key="3">
    <source>
        <dbReference type="Proteomes" id="UP000010422"/>
    </source>
</evidence>
<dbReference type="CDD" id="cd11685">
    <property type="entry name" value="UEV_TSG101-like"/>
    <property type="match status" value="1"/>
</dbReference>
<dbReference type="STRING" id="1209962.L0P9M5"/>
<dbReference type="SUPFAM" id="SSF54495">
    <property type="entry name" value="UBC-like"/>
    <property type="match status" value="1"/>
</dbReference>
<dbReference type="EMBL" id="CAKM01000131">
    <property type="protein sequence ID" value="CCJ28892.1"/>
    <property type="molecule type" value="Genomic_DNA"/>
</dbReference>